<comment type="caution">
    <text evidence="4">The sequence shown here is derived from an EMBL/GenBank/DDBJ whole genome shotgun (WGS) entry which is preliminary data.</text>
</comment>
<reference evidence="4 5" key="1">
    <citation type="submission" date="2019-07" db="EMBL/GenBank/DDBJ databases">
        <title>Whole genome shotgun sequence of Alkalibacterium kapii NBRC 103247.</title>
        <authorList>
            <person name="Hosoyama A."/>
            <person name="Uohara A."/>
            <person name="Ohji S."/>
            <person name="Ichikawa N."/>
        </authorList>
    </citation>
    <scope>NUCLEOTIDE SEQUENCE [LARGE SCALE GENOMIC DNA]</scope>
    <source>
        <strain evidence="4 5">NBRC 103247</strain>
    </source>
</reference>
<dbReference type="AlphaFoldDB" id="A0A511AQQ1"/>
<protein>
    <recommendedName>
        <fullName evidence="3">LysM domain-containing protein</fullName>
    </recommendedName>
</protein>
<feature type="domain" description="LysM" evidence="3">
    <location>
        <begin position="60"/>
        <end position="104"/>
    </location>
</feature>
<evidence type="ECO:0000256" key="1">
    <source>
        <dbReference type="ARBA" id="ARBA00022729"/>
    </source>
</evidence>
<dbReference type="PANTHER" id="PTHR39160:SF6">
    <property type="entry name" value="CELL WALL-BINDING PROTEIN YOCH"/>
    <property type="match status" value="1"/>
</dbReference>
<dbReference type="CDD" id="cd00118">
    <property type="entry name" value="LysM"/>
    <property type="match status" value="1"/>
</dbReference>
<proteinExistence type="predicted"/>
<organism evidence="4 5">
    <name type="scientific">Alkalibacterium kapii</name>
    <dbReference type="NCBI Taxonomy" id="426704"/>
    <lineage>
        <taxon>Bacteria</taxon>
        <taxon>Bacillati</taxon>
        <taxon>Bacillota</taxon>
        <taxon>Bacilli</taxon>
        <taxon>Lactobacillales</taxon>
        <taxon>Carnobacteriaceae</taxon>
        <taxon>Alkalibacterium</taxon>
    </lineage>
</organism>
<dbReference type="InterPro" id="IPR036908">
    <property type="entry name" value="RlpA-like_sf"/>
</dbReference>
<evidence type="ECO:0000313" key="4">
    <source>
        <dbReference type="EMBL" id="GEK90530.1"/>
    </source>
</evidence>
<dbReference type="SMART" id="SM00257">
    <property type="entry name" value="LysM"/>
    <property type="match status" value="1"/>
</dbReference>
<dbReference type="RefSeq" id="WP_146922799.1">
    <property type="nucleotide sequence ID" value="NZ_BJUY01000001.1"/>
</dbReference>
<dbReference type="InterPro" id="IPR036779">
    <property type="entry name" value="LysM_dom_sf"/>
</dbReference>
<dbReference type="Gene3D" id="3.10.350.10">
    <property type="entry name" value="LysM domain"/>
    <property type="match status" value="1"/>
</dbReference>
<dbReference type="OrthoDB" id="9798935at2"/>
<dbReference type="Proteomes" id="UP000321662">
    <property type="component" value="Unassembled WGS sequence"/>
</dbReference>
<dbReference type="InterPro" id="IPR051933">
    <property type="entry name" value="Resuscitation_pf_RpfB"/>
</dbReference>
<dbReference type="GO" id="GO:0019867">
    <property type="term" value="C:outer membrane"/>
    <property type="evidence" value="ECO:0007669"/>
    <property type="project" value="InterPro"/>
</dbReference>
<accession>A0A511AQQ1</accession>
<feature type="compositionally biased region" description="Basic and acidic residues" evidence="2">
    <location>
        <begin position="127"/>
        <end position="164"/>
    </location>
</feature>
<dbReference type="PROSITE" id="PS51782">
    <property type="entry name" value="LYSM"/>
    <property type="match status" value="1"/>
</dbReference>
<evidence type="ECO:0000313" key="5">
    <source>
        <dbReference type="Proteomes" id="UP000321662"/>
    </source>
</evidence>
<dbReference type="PANTHER" id="PTHR39160">
    <property type="entry name" value="CELL WALL-BINDING PROTEIN YOCH"/>
    <property type="match status" value="1"/>
</dbReference>
<evidence type="ECO:0000256" key="2">
    <source>
        <dbReference type="SAM" id="MobiDB-lite"/>
    </source>
</evidence>
<dbReference type="Gene3D" id="2.40.40.10">
    <property type="entry name" value="RlpA-like domain"/>
    <property type="match status" value="1"/>
</dbReference>
<name>A0A511AQQ1_9LACT</name>
<dbReference type="InterPro" id="IPR018392">
    <property type="entry name" value="LysM"/>
</dbReference>
<dbReference type="Pfam" id="PF06725">
    <property type="entry name" value="3D"/>
    <property type="match status" value="1"/>
</dbReference>
<dbReference type="InterPro" id="IPR010611">
    <property type="entry name" value="3D_dom"/>
</dbReference>
<dbReference type="EMBL" id="BJUY01000001">
    <property type="protein sequence ID" value="GEK90530.1"/>
    <property type="molecule type" value="Genomic_DNA"/>
</dbReference>
<dbReference type="GO" id="GO:0004553">
    <property type="term" value="F:hydrolase activity, hydrolyzing O-glycosyl compounds"/>
    <property type="evidence" value="ECO:0007669"/>
    <property type="project" value="InterPro"/>
</dbReference>
<dbReference type="SUPFAM" id="SSF50685">
    <property type="entry name" value="Barwin-like endoglucanases"/>
    <property type="match status" value="1"/>
</dbReference>
<dbReference type="SUPFAM" id="SSF54106">
    <property type="entry name" value="LysM domain"/>
    <property type="match status" value="1"/>
</dbReference>
<sequence>MTIQKNVLIKAGLTLSAAGLMFLSNDTEASASSNWAPRTVLEIEQDINAAKADYDKDETLEYTFQWGDTLWGVSQATDISVDKLVKVNDIDNRSLIQVGRTIYLSKDSSVISVEKEEEVVSYDVSTDEVKETETPEEVKEVEKEKKETKEKQASEKAAAEKAAAEKAAAEKAAAEKAAAEKAAAKKAEEKASTSSNKSNKKEEAGRWISVEATAYSRNQASLSNFTFMGIDLRENSRVIAVDPNVIPLGSKVFIPGYGEFVAGDTGGAINGTRIDIHMEDLDAAWAFGRRQLDIKILD</sequence>
<dbReference type="GO" id="GO:0009254">
    <property type="term" value="P:peptidoglycan turnover"/>
    <property type="evidence" value="ECO:0007669"/>
    <property type="project" value="InterPro"/>
</dbReference>
<dbReference type="Pfam" id="PF01476">
    <property type="entry name" value="LysM"/>
    <property type="match status" value="1"/>
</dbReference>
<gene>
    <name evidence="4" type="ORF">AKA01nite_01520</name>
</gene>
<feature type="region of interest" description="Disordered" evidence="2">
    <location>
        <begin position="184"/>
        <end position="204"/>
    </location>
</feature>
<keyword evidence="1" id="KW-0732">Signal</keyword>
<dbReference type="CDD" id="cd22786">
    <property type="entry name" value="DPBB_YuiC-like"/>
    <property type="match status" value="1"/>
</dbReference>
<evidence type="ECO:0000259" key="3">
    <source>
        <dbReference type="PROSITE" id="PS51782"/>
    </source>
</evidence>
<feature type="region of interest" description="Disordered" evidence="2">
    <location>
        <begin position="124"/>
        <end position="164"/>
    </location>
</feature>
<keyword evidence="5" id="KW-1185">Reference proteome</keyword>